<dbReference type="InterPro" id="IPR003593">
    <property type="entry name" value="AAA+_ATPase"/>
</dbReference>
<dbReference type="PANTHER" id="PTHR42794">
    <property type="entry name" value="HEMIN IMPORT ATP-BINDING PROTEIN HMUV"/>
    <property type="match status" value="1"/>
</dbReference>
<keyword evidence="5" id="KW-1185">Reference proteome</keyword>
<dbReference type="Proteomes" id="UP000678513">
    <property type="component" value="Chromosome"/>
</dbReference>
<dbReference type="Pfam" id="PF00005">
    <property type="entry name" value="ABC_tran"/>
    <property type="match status" value="1"/>
</dbReference>
<dbReference type="InterPro" id="IPR017871">
    <property type="entry name" value="ABC_transporter-like_CS"/>
</dbReference>
<dbReference type="Gene3D" id="3.40.50.300">
    <property type="entry name" value="P-loop containing nucleotide triphosphate hydrolases"/>
    <property type="match status" value="1"/>
</dbReference>
<evidence type="ECO:0000256" key="2">
    <source>
        <dbReference type="ARBA" id="ARBA00022840"/>
    </source>
</evidence>
<reference evidence="4 5" key="1">
    <citation type="submission" date="2021-03" db="EMBL/GenBank/DDBJ databases">
        <title>Human Oral Microbial Genomes.</title>
        <authorList>
            <person name="Johnston C.D."/>
            <person name="Chen T."/>
            <person name="Dewhirst F.E."/>
        </authorList>
    </citation>
    <scope>NUCLEOTIDE SEQUENCE [LARGE SCALE GENOMIC DNA]</scope>
    <source>
        <strain evidence="4 5">DSMZ 100122</strain>
    </source>
</reference>
<evidence type="ECO:0000256" key="1">
    <source>
        <dbReference type="ARBA" id="ARBA00022741"/>
    </source>
</evidence>
<dbReference type="SUPFAM" id="SSF52540">
    <property type="entry name" value="P-loop containing nucleoside triphosphate hydrolases"/>
    <property type="match status" value="1"/>
</dbReference>
<dbReference type="InterPro" id="IPR003439">
    <property type="entry name" value="ABC_transporter-like_ATP-bd"/>
</dbReference>
<evidence type="ECO:0000313" key="4">
    <source>
        <dbReference type="EMBL" id="QUC08406.1"/>
    </source>
</evidence>
<feature type="domain" description="ABC transporter" evidence="3">
    <location>
        <begin position="4"/>
        <end position="236"/>
    </location>
</feature>
<name>A0ABX7Y5X2_9ACTN</name>
<organism evidence="4 5">
    <name type="scientific">Arachnia rubra</name>
    <dbReference type="NCBI Taxonomy" id="1547448"/>
    <lineage>
        <taxon>Bacteria</taxon>
        <taxon>Bacillati</taxon>
        <taxon>Actinomycetota</taxon>
        <taxon>Actinomycetes</taxon>
        <taxon>Propionibacteriales</taxon>
        <taxon>Propionibacteriaceae</taxon>
        <taxon>Arachnia</taxon>
    </lineage>
</organism>
<sequence>MTTLRAQDLTCTIGQRVIVSGINLDLTPHTMTAIVGVNGVGKSTLMRVLAGIRRPAAGRVLVGGKDLATLGPRQRARQLAFVAQEESAPEDLTLAEMVALGRLPHMLPWQAGGADERRVVGESLEMVGLSALASRKCSNLSGGERRRAMLAKGLAQGTELLLLDEPTNHLDVHHQLHLLQTMRDTKRTILASIHDLDLAMGWFDRIVMLANGQVHASGTPEEVMTALNLETTFKVRARQIPADDDGVAHLVIDGLVPTTATETKERPEETT</sequence>
<keyword evidence="1" id="KW-0547">Nucleotide-binding</keyword>
<dbReference type="SMART" id="SM00382">
    <property type="entry name" value="AAA"/>
    <property type="match status" value="1"/>
</dbReference>
<accession>A0ABX7Y5X2</accession>
<dbReference type="PROSITE" id="PS50893">
    <property type="entry name" value="ABC_TRANSPORTER_2"/>
    <property type="match status" value="1"/>
</dbReference>
<protein>
    <submittedName>
        <fullName evidence="4">ABC transporter ATP-binding protein</fullName>
    </submittedName>
</protein>
<gene>
    <name evidence="4" type="ORF">J5A65_01250</name>
</gene>
<proteinExistence type="predicted"/>
<dbReference type="GO" id="GO:0005524">
    <property type="term" value="F:ATP binding"/>
    <property type="evidence" value="ECO:0007669"/>
    <property type="project" value="UniProtKB-KW"/>
</dbReference>
<dbReference type="PANTHER" id="PTHR42794:SF2">
    <property type="entry name" value="ABC TRANSPORTER ATP-BINDING PROTEIN"/>
    <property type="match status" value="1"/>
</dbReference>
<dbReference type="RefSeq" id="WP_212324271.1">
    <property type="nucleotide sequence ID" value="NZ_AP024463.1"/>
</dbReference>
<evidence type="ECO:0000313" key="5">
    <source>
        <dbReference type="Proteomes" id="UP000678513"/>
    </source>
</evidence>
<dbReference type="InterPro" id="IPR027417">
    <property type="entry name" value="P-loop_NTPase"/>
</dbReference>
<evidence type="ECO:0000259" key="3">
    <source>
        <dbReference type="PROSITE" id="PS50893"/>
    </source>
</evidence>
<dbReference type="EMBL" id="CP072384">
    <property type="protein sequence ID" value="QUC08406.1"/>
    <property type="molecule type" value="Genomic_DNA"/>
</dbReference>
<dbReference type="PROSITE" id="PS00211">
    <property type="entry name" value="ABC_TRANSPORTER_1"/>
    <property type="match status" value="1"/>
</dbReference>
<keyword evidence="2 4" id="KW-0067">ATP-binding</keyword>
<dbReference type="CDD" id="cd03214">
    <property type="entry name" value="ABC_Iron-Siderophores_B12_Hemin"/>
    <property type="match status" value="1"/>
</dbReference>